<dbReference type="Pfam" id="PF00589">
    <property type="entry name" value="Phage_integrase"/>
    <property type="match status" value="1"/>
</dbReference>
<reference evidence="5 6" key="1">
    <citation type="submission" date="2020-08" db="EMBL/GenBank/DDBJ databases">
        <title>Genome public.</title>
        <authorList>
            <person name="Liu C."/>
            <person name="Sun Q."/>
        </authorList>
    </citation>
    <scope>NUCLEOTIDE SEQUENCE [LARGE SCALE GENOMIC DNA]</scope>
    <source>
        <strain evidence="5 6">BX2</strain>
    </source>
</reference>
<evidence type="ECO:0000313" key="6">
    <source>
        <dbReference type="Proteomes" id="UP000644010"/>
    </source>
</evidence>
<dbReference type="InterPro" id="IPR025269">
    <property type="entry name" value="SAM-like_dom"/>
</dbReference>
<evidence type="ECO:0000313" key="5">
    <source>
        <dbReference type="EMBL" id="MBC5645196.1"/>
    </source>
</evidence>
<evidence type="ECO:0000256" key="1">
    <source>
        <dbReference type="ARBA" id="ARBA00008857"/>
    </source>
</evidence>
<evidence type="ECO:0000259" key="4">
    <source>
        <dbReference type="PROSITE" id="PS51898"/>
    </source>
</evidence>
<comment type="caution">
    <text evidence="5">The sequence shown here is derived from an EMBL/GenBank/DDBJ whole genome shotgun (WGS) entry which is preliminary data.</text>
</comment>
<dbReference type="InterPro" id="IPR050090">
    <property type="entry name" value="Tyrosine_recombinase_XerCD"/>
</dbReference>
<gene>
    <name evidence="5" type="ORF">H8S77_20135</name>
</gene>
<dbReference type="InterPro" id="IPR013762">
    <property type="entry name" value="Integrase-like_cat_sf"/>
</dbReference>
<dbReference type="InterPro" id="IPR010998">
    <property type="entry name" value="Integrase_recombinase_N"/>
</dbReference>
<dbReference type="RefSeq" id="WP_186960928.1">
    <property type="nucleotide sequence ID" value="NZ_JACOOI010000027.1"/>
</dbReference>
<name>A0ABR7E608_9BACT</name>
<evidence type="ECO:0000256" key="3">
    <source>
        <dbReference type="ARBA" id="ARBA00023172"/>
    </source>
</evidence>
<dbReference type="Pfam" id="PF13102">
    <property type="entry name" value="Phage_int_SAM_5"/>
    <property type="match status" value="1"/>
</dbReference>
<dbReference type="Proteomes" id="UP000644010">
    <property type="component" value="Unassembled WGS sequence"/>
</dbReference>
<dbReference type="InterPro" id="IPR011010">
    <property type="entry name" value="DNA_brk_join_enz"/>
</dbReference>
<dbReference type="Gene3D" id="1.10.150.130">
    <property type="match status" value="1"/>
</dbReference>
<dbReference type="CDD" id="cd01185">
    <property type="entry name" value="INTN1_C_like"/>
    <property type="match status" value="1"/>
</dbReference>
<keyword evidence="6" id="KW-1185">Reference proteome</keyword>
<proteinExistence type="inferred from homology"/>
<protein>
    <submittedName>
        <fullName evidence="5">Site-specific integrase</fullName>
    </submittedName>
</protein>
<organism evidence="5 6">
    <name type="scientific">Parabacteroides segnis</name>
    <dbReference type="NCBI Taxonomy" id="2763058"/>
    <lineage>
        <taxon>Bacteria</taxon>
        <taxon>Pseudomonadati</taxon>
        <taxon>Bacteroidota</taxon>
        <taxon>Bacteroidia</taxon>
        <taxon>Bacteroidales</taxon>
        <taxon>Tannerellaceae</taxon>
        <taxon>Parabacteroides</taxon>
    </lineage>
</organism>
<dbReference type="PANTHER" id="PTHR30349">
    <property type="entry name" value="PHAGE INTEGRASE-RELATED"/>
    <property type="match status" value="1"/>
</dbReference>
<sequence length="411" mass="47309">MYNVSVKVKRRKSIEVGKRMPLYVQIIYRREVRKMALPYLLSEEEWDGAKEDINISGGMMGGRNEELRVIREQLVRDCRTVRSVIYSMEKKGAFTLDGIVASCKERFSVSCLVQYVEKLVGKFEEKDKPETARHYRSTLNSFMKYRGGVDLRLDEIDPFLLKEYETYLFDSGICANSVSFYMRSFRAIRNHAVRDGLVESYPGLFKDVTTRIEKTRKRAVHEEVILSLVALQLLSPELLLACDLFLFSYYARGMSFVDIAHLTQKNIVGDRIVYIRRKTGQELQIRLLPEMKKLIARYKNAGPYLFPVLKGSYPNYLDYQSALRLQNKRLKKLGKMVGVDLSTYVARHTWASVAAQKGVSEQLISQGMGHDSVKTTHIYMAFLDTSQVDRANEIVVHKRTCKSKPVCKSAL</sequence>
<feature type="domain" description="Tyr recombinase" evidence="4">
    <location>
        <begin position="214"/>
        <end position="393"/>
    </location>
</feature>
<dbReference type="EMBL" id="JACOOI010000027">
    <property type="protein sequence ID" value="MBC5645196.1"/>
    <property type="molecule type" value="Genomic_DNA"/>
</dbReference>
<evidence type="ECO:0000256" key="2">
    <source>
        <dbReference type="ARBA" id="ARBA00023125"/>
    </source>
</evidence>
<dbReference type="InterPro" id="IPR002104">
    <property type="entry name" value="Integrase_catalytic"/>
</dbReference>
<keyword evidence="2" id="KW-0238">DNA-binding</keyword>
<dbReference type="PANTHER" id="PTHR30349:SF64">
    <property type="entry name" value="PROPHAGE INTEGRASE INTD-RELATED"/>
    <property type="match status" value="1"/>
</dbReference>
<dbReference type="PROSITE" id="PS51898">
    <property type="entry name" value="TYR_RECOMBINASE"/>
    <property type="match status" value="1"/>
</dbReference>
<keyword evidence="3" id="KW-0233">DNA recombination</keyword>
<dbReference type="SUPFAM" id="SSF56349">
    <property type="entry name" value="DNA breaking-rejoining enzymes"/>
    <property type="match status" value="1"/>
</dbReference>
<accession>A0ABR7E608</accession>
<dbReference type="Gene3D" id="1.10.443.10">
    <property type="entry name" value="Intergrase catalytic core"/>
    <property type="match status" value="1"/>
</dbReference>
<comment type="similarity">
    <text evidence="1">Belongs to the 'phage' integrase family.</text>
</comment>